<protein>
    <submittedName>
        <fullName evidence="2">Uncharacterized protein</fullName>
    </submittedName>
</protein>
<proteinExistence type="predicted"/>
<name>A0A5B0LT63_PUCGR</name>
<evidence type="ECO:0000313" key="3">
    <source>
        <dbReference type="Proteomes" id="UP000325313"/>
    </source>
</evidence>
<comment type="caution">
    <text evidence="2">The sequence shown here is derived from an EMBL/GenBank/DDBJ whole genome shotgun (WGS) entry which is preliminary data.</text>
</comment>
<organism evidence="2 3">
    <name type="scientific">Puccinia graminis f. sp. tritici</name>
    <dbReference type="NCBI Taxonomy" id="56615"/>
    <lineage>
        <taxon>Eukaryota</taxon>
        <taxon>Fungi</taxon>
        <taxon>Dikarya</taxon>
        <taxon>Basidiomycota</taxon>
        <taxon>Pucciniomycotina</taxon>
        <taxon>Pucciniomycetes</taxon>
        <taxon>Pucciniales</taxon>
        <taxon>Pucciniaceae</taxon>
        <taxon>Puccinia</taxon>
    </lineage>
</organism>
<dbReference type="EMBL" id="VDEP01000506">
    <property type="protein sequence ID" value="KAA1068197.1"/>
    <property type="molecule type" value="Genomic_DNA"/>
</dbReference>
<evidence type="ECO:0000256" key="1">
    <source>
        <dbReference type="SAM" id="MobiDB-lite"/>
    </source>
</evidence>
<dbReference type="Proteomes" id="UP000325313">
    <property type="component" value="Unassembled WGS sequence"/>
</dbReference>
<feature type="region of interest" description="Disordered" evidence="1">
    <location>
        <begin position="22"/>
        <end position="44"/>
    </location>
</feature>
<reference evidence="2 3" key="1">
    <citation type="submission" date="2019-05" db="EMBL/GenBank/DDBJ databases">
        <title>Emergence of the Ug99 lineage of the wheat stem rust pathogen through somatic hybridization.</title>
        <authorList>
            <person name="Li F."/>
            <person name="Upadhyaya N.M."/>
            <person name="Sperschneider J."/>
            <person name="Matny O."/>
            <person name="Nguyen-Phuc H."/>
            <person name="Mago R."/>
            <person name="Raley C."/>
            <person name="Miller M.E."/>
            <person name="Silverstein K.A.T."/>
            <person name="Henningsen E."/>
            <person name="Hirsch C.D."/>
            <person name="Visser B."/>
            <person name="Pretorius Z.A."/>
            <person name="Steffenson B.J."/>
            <person name="Schwessinger B."/>
            <person name="Dodds P.N."/>
            <person name="Figueroa M."/>
        </authorList>
    </citation>
    <scope>NUCLEOTIDE SEQUENCE [LARGE SCALE GENOMIC DNA]</scope>
    <source>
        <strain evidence="2 3">Ug99</strain>
    </source>
</reference>
<gene>
    <name evidence="2" type="ORF">PGTUg99_026252</name>
</gene>
<evidence type="ECO:0000313" key="2">
    <source>
        <dbReference type="EMBL" id="KAA1068197.1"/>
    </source>
</evidence>
<dbReference type="AlphaFoldDB" id="A0A5B0LT63"/>
<sequence>MADSAVRRWVLVANTREDLSEDLHRRNHRGNGTDISAGNDEHPIAKNWVQAQSRSEVWSKGQPSLQ</sequence>
<accession>A0A5B0LT63</accession>